<dbReference type="CDD" id="cd00593">
    <property type="entry name" value="RIBOc"/>
    <property type="match status" value="1"/>
</dbReference>
<feature type="compositionally biased region" description="Basic and acidic residues" evidence="16">
    <location>
        <begin position="228"/>
        <end position="242"/>
    </location>
</feature>
<evidence type="ECO:0000256" key="2">
    <source>
        <dbReference type="ARBA" id="ARBA00004496"/>
    </source>
</evidence>
<organism evidence="19 20">
    <name type="scientific">Pseudaquabacterium pictum</name>
    <dbReference type="NCBI Taxonomy" id="2315236"/>
    <lineage>
        <taxon>Bacteria</taxon>
        <taxon>Pseudomonadati</taxon>
        <taxon>Pseudomonadota</taxon>
        <taxon>Betaproteobacteria</taxon>
        <taxon>Burkholderiales</taxon>
        <taxon>Sphaerotilaceae</taxon>
        <taxon>Pseudaquabacterium</taxon>
    </lineage>
</organism>
<evidence type="ECO:0000256" key="8">
    <source>
        <dbReference type="ARBA" id="ARBA00022694"/>
    </source>
</evidence>
<dbReference type="GO" id="GO:0046872">
    <property type="term" value="F:metal ion binding"/>
    <property type="evidence" value="ECO:0007669"/>
    <property type="project" value="UniProtKB-KW"/>
</dbReference>
<keyword evidence="6 15" id="KW-0698">rRNA processing</keyword>
<dbReference type="SMART" id="SM00535">
    <property type="entry name" value="RIBOc"/>
    <property type="match status" value="1"/>
</dbReference>
<dbReference type="Pfam" id="PF00035">
    <property type="entry name" value="dsrm"/>
    <property type="match status" value="1"/>
</dbReference>
<keyword evidence="9 15" id="KW-0540">Nuclease</keyword>
<dbReference type="Gene3D" id="1.10.1520.10">
    <property type="entry name" value="Ribonuclease III domain"/>
    <property type="match status" value="1"/>
</dbReference>
<feature type="region of interest" description="Disordered" evidence="16">
    <location>
        <begin position="1"/>
        <end position="29"/>
    </location>
</feature>
<reference evidence="20" key="1">
    <citation type="submission" date="2019-03" db="EMBL/GenBank/DDBJ databases">
        <title>Aquabacterium pictum sp.nov., the first bacteriochlorophyll a-containing freshwater bacterium in the genus Aquabacterium of the class Betaproteobacteria.</title>
        <authorList>
            <person name="Hirose S."/>
            <person name="Tank M."/>
            <person name="Hara E."/>
            <person name="Tamaki H."/>
            <person name="Takaichi S."/>
            <person name="Haruta S."/>
            <person name="Hanada S."/>
        </authorList>
    </citation>
    <scope>NUCLEOTIDE SEQUENCE [LARGE SCALE GENOMIC DNA]</scope>
    <source>
        <strain evidence="20">W35</strain>
    </source>
</reference>
<evidence type="ECO:0000313" key="19">
    <source>
        <dbReference type="EMBL" id="GCL63522.1"/>
    </source>
</evidence>
<dbReference type="PANTHER" id="PTHR11207">
    <property type="entry name" value="RIBONUCLEASE III"/>
    <property type="match status" value="1"/>
</dbReference>
<evidence type="ECO:0000256" key="7">
    <source>
        <dbReference type="ARBA" id="ARBA00022664"/>
    </source>
</evidence>
<proteinExistence type="inferred from homology"/>
<keyword evidence="15" id="KW-0699">rRNA-binding</keyword>
<dbReference type="SUPFAM" id="SSF54768">
    <property type="entry name" value="dsRNA-binding domain-like"/>
    <property type="match status" value="1"/>
</dbReference>
<evidence type="ECO:0000256" key="4">
    <source>
        <dbReference type="ARBA" id="ARBA00011738"/>
    </source>
</evidence>
<dbReference type="Gene3D" id="3.30.160.20">
    <property type="match status" value="1"/>
</dbReference>
<dbReference type="GO" id="GO:0003725">
    <property type="term" value="F:double-stranded RNA binding"/>
    <property type="evidence" value="ECO:0007669"/>
    <property type="project" value="TreeGrafter"/>
</dbReference>
<keyword evidence="20" id="KW-1185">Reference proteome</keyword>
<comment type="subunit">
    <text evidence="4 15">Homodimer.</text>
</comment>
<evidence type="ECO:0000256" key="10">
    <source>
        <dbReference type="ARBA" id="ARBA00022723"/>
    </source>
</evidence>
<comment type="similarity">
    <text evidence="3">Belongs to the ribonuclease III family.</text>
</comment>
<evidence type="ECO:0000256" key="9">
    <source>
        <dbReference type="ARBA" id="ARBA00022722"/>
    </source>
</evidence>
<evidence type="ECO:0000256" key="11">
    <source>
        <dbReference type="ARBA" id="ARBA00022759"/>
    </source>
</evidence>
<comment type="cofactor">
    <cofactor evidence="15">
        <name>Mg(2+)</name>
        <dbReference type="ChEBI" id="CHEBI:18420"/>
    </cofactor>
</comment>
<dbReference type="PROSITE" id="PS50137">
    <property type="entry name" value="DS_RBD"/>
    <property type="match status" value="1"/>
</dbReference>
<dbReference type="InterPro" id="IPR014720">
    <property type="entry name" value="dsRBD_dom"/>
</dbReference>
<evidence type="ECO:0000256" key="16">
    <source>
        <dbReference type="SAM" id="MobiDB-lite"/>
    </source>
</evidence>
<comment type="caution">
    <text evidence="19">The sequence shown here is derived from an EMBL/GenBank/DDBJ whole genome shotgun (WGS) entry which is preliminary data.</text>
</comment>
<accession>A0A480ATU3</accession>
<keyword evidence="14 15" id="KW-0694">RNA-binding</keyword>
<feature type="binding site" evidence="15">
    <location>
        <position position="139"/>
    </location>
    <ligand>
        <name>Mg(2+)</name>
        <dbReference type="ChEBI" id="CHEBI:18420"/>
    </ligand>
</feature>
<feature type="active site" evidence="15">
    <location>
        <position position="142"/>
    </location>
</feature>
<keyword evidence="11 15" id="KW-0255">Endonuclease</keyword>
<comment type="function">
    <text evidence="15">Digests double-stranded RNA. Involved in the processing of primary rRNA transcript to yield the immediate precursors to the large and small rRNAs (23S and 16S). Processes some mRNAs, and tRNAs when they are encoded in the rRNA operon. Processes pre-crRNA and tracrRNA of type II CRISPR loci if present in the organism.</text>
</comment>
<keyword evidence="7 15" id="KW-0507">mRNA processing</keyword>
<dbReference type="CDD" id="cd10845">
    <property type="entry name" value="DSRM_RNAse_III_family"/>
    <property type="match status" value="1"/>
</dbReference>
<evidence type="ECO:0000256" key="6">
    <source>
        <dbReference type="ARBA" id="ARBA00022552"/>
    </source>
</evidence>
<evidence type="ECO:0000256" key="5">
    <source>
        <dbReference type="ARBA" id="ARBA00022490"/>
    </source>
</evidence>
<dbReference type="NCBIfam" id="TIGR02191">
    <property type="entry name" value="RNaseIII"/>
    <property type="match status" value="1"/>
</dbReference>
<dbReference type="GO" id="GO:0019843">
    <property type="term" value="F:rRNA binding"/>
    <property type="evidence" value="ECO:0007669"/>
    <property type="project" value="UniProtKB-KW"/>
</dbReference>
<dbReference type="GO" id="GO:0004525">
    <property type="term" value="F:ribonuclease III activity"/>
    <property type="evidence" value="ECO:0007669"/>
    <property type="project" value="UniProtKB-UniRule"/>
</dbReference>
<dbReference type="PANTHER" id="PTHR11207:SF0">
    <property type="entry name" value="RIBONUCLEASE 3"/>
    <property type="match status" value="1"/>
</dbReference>
<dbReference type="InterPro" id="IPR011907">
    <property type="entry name" value="RNase_III"/>
</dbReference>
<dbReference type="GO" id="GO:0006364">
    <property type="term" value="P:rRNA processing"/>
    <property type="evidence" value="ECO:0007669"/>
    <property type="project" value="UniProtKB-UniRule"/>
</dbReference>
<keyword evidence="10 15" id="KW-0479">Metal-binding</keyword>
<dbReference type="GO" id="GO:0006397">
    <property type="term" value="P:mRNA processing"/>
    <property type="evidence" value="ECO:0007669"/>
    <property type="project" value="UniProtKB-UniRule"/>
</dbReference>
<evidence type="ECO:0000256" key="14">
    <source>
        <dbReference type="ARBA" id="ARBA00022884"/>
    </source>
</evidence>
<dbReference type="GO" id="GO:0008033">
    <property type="term" value="P:tRNA processing"/>
    <property type="evidence" value="ECO:0007669"/>
    <property type="project" value="UniProtKB-KW"/>
</dbReference>
<evidence type="ECO:0000259" key="17">
    <source>
        <dbReference type="PROSITE" id="PS50137"/>
    </source>
</evidence>
<feature type="domain" description="RNase III" evidence="18">
    <location>
        <begin position="31"/>
        <end position="153"/>
    </location>
</feature>
<keyword evidence="13 15" id="KW-0460">Magnesium</keyword>
<comment type="catalytic activity">
    <reaction evidence="1 15">
        <text>Endonucleolytic cleavage to 5'-phosphomonoester.</text>
        <dbReference type="EC" id="3.1.26.3"/>
    </reaction>
</comment>
<evidence type="ECO:0000313" key="20">
    <source>
        <dbReference type="Proteomes" id="UP000301751"/>
    </source>
</evidence>
<comment type="subcellular location">
    <subcellularLocation>
        <location evidence="2 15">Cytoplasm</location>
    </subcellularLocation>
</comment>
<dbReference type="PROSITE" id="PS00517">
    <property type="entry name" value="RNASE_3_1"/>
    <property type="match status" value="1"/>
</dbReference>
<dbReference type="InterPro" id="IPR000999">
    <property type="entry name" value="RNase_III_dom"/>
</dbReference>
<dbReference type="HAMAP" id="MF_00104">
    <property type="entry name" value="RNase_III"/>
    <property type="match status" value="1"/>
</dbReference>
<evidence type="ECO:0000256" key="12">
    <source>
        <dbReference type="ARBA" id="ARBA00022801"/>
    </source>
</evidence>
<dbReference type="InterPro" id="IPR036389">
    <property type="entry name" value="RNase_III_sf"/>
</dbReference>
<dbReference type="AlphaFoldDB" id="A0A480ATU3"/>
<evidence type="ECO:0000256" key="3">
    <source>
        <dbReference type="ARBA" id="ARBA00010183"/>
    </source>
</evidence>
<evidence type="ECO:0000256" key="15">
    <source>
        <dbReference type="HAMAP-Rule" id="MF_00104"/>
    </source>
</evidence>
<feature type="binding site" evidence="15">
    <location>
        <position position="142"/>
    </location>
    <ligand>
        <name>Mg(2+)</name>
        <dbReference type="ChEBI" id="CHEBI:18420"/>
    </ligand>
</feature>
<dbReference type="Pfam" id="PF14622">
    <property type="entry name" value="Ribonucleas_3_3"/>
    <property type="match status" value="1"/>
</dbReference>
<gene>
    <name evidence="15" type="primary">rnc</name>
    <name evidence="19" type="ORF">AQPW35_26030</name>
</gene>
<feature type="domain" description="DRBM" evidence="17">
    <location>
        <begin position="180"/>
        <end position="250"/>
    </location>
</feature>
<dbReference type="EMBL" id="BJCL01000006">
    <property type="protein sequence ID" value="GCL63522.1"/>
    <property type="molecule type" value="Genomic_DNA"/>
</dbReference>
<dbReference type="FunFam" id="1.10.1520.10:FF:000001">
    <property type="entry name" value="Ribonuclease 3"/>
    <property type="match status" value="1"/>
</dbReference>
<dbReference type="EC" id="3.1.26.3" evidence="15"/>
<keyword evidence="8 15" id="KW-0819">tRNA processing</keyword>
<feature type="active site" evidence="15">
    <location>
        <position position="70"/>
    </location>
</feature>
<feature type="binding site" evidence="15">
    <location>
        <position position="66"/>
    </location>
    <ligand>
        <name>Mg(2+)</name>
        <dbReference type="ChEBI" id="CHEBI:18420"/>
    </ligand>
</feature>
<sequence>MAAAADRSAGTPPAQPGAMEPRPDHRPEPRLDALQQRLGHRFADVSLLQRALTHRSFGADHNERLEFLGDAVLAMAVSALLYERFSASDEGDLTRVRAHLVREDSLHRAALVLGLPEALRLSEGEARGGGAQRPSILADAVEALLGALYLDGGLPAATRLVRALFGELISSTEADSWSKDAKTELQEWLQARKLAVPSYRILATRGQAHAQTFEVECAVPTLGLAEQGEGRSRRSAEQEAARRMLGRLKASDKPGSPLRN</sequence>
<protein>
    <recommendedName>
        <fullName evidence="15">Ribonuclease 3</fullName>
        <ecNumber evidence="15">3.1.26.3</ecNumber>
    </recommendedName>
    <alternativeName>
        <fullName evidence="15">Ribonuclease III</fullName>
        <shortName evidence="15">RNase III</shortName>
    </alternativeName>
</protein>
<evidence type="ECO:0000259" key="18">
    <source>
        <dbReference type="PROSITE" id="PS50142"/>
    </source>
</evidence>
<dbReference type="GO" id="GO:0010468">
    <property type="term" value="P:regulation of gene expression"/>
    <property type="evidence" value="ECO:0007669"/>
    <property type="project" value="TreeGrafter"/>
</dbReference>
<dbReference type="Proteomes" id="UP000301751">
    <property type="component" value="Unassembled WGS sequence"/>
</dbReference>
<dbReference type="FunFam" id="3.30.160.20:FF:000003">
    <property type="entry name" value="Ribonuclease 3"/>
    <property type="match status" value="1"/>
</dbReference>
<evidence type="ECO:0000256" key="1">
    <source>
        <dbReference type="ARBA" id="ARBA00000109"/>
    </source>
</evidence>
<evidence type="ECO:0000256" key="13">
    <source>
        <dbReference type="ARBA" id="ARBA00022842"/>
    </source>
</evidence>
<dbReference type="SUPFAM" id="SSF69065">
    <property type="entry name" value="RNase III domain-like"/>
    <property type="match status" value="1"/>
</dbReference>
<dbReference type="PROSITE" id="PS50142">
    <property type="entry name" value="RNASE_3_2"/>
    <property type="match status" value="1"/>
</dbReference>
<feature type="region of interest" description="Disordered" evidence="16">
    <location>
        <begin position="226"/>
        <end position="260"/>
    </location>
</feature>
<dbReference type="GO" id="GO:0005737">
    <property type="term" value="C:cytoplasm"/>
    <property type="evidence" value="ECO:0007669"/>
    <property type="project" value="UniProtKB-SubCell"/>
</dbReference>
<name>A0A480ATU3_9BURK</name>
<keyword evidence="5 15" id="KW-0963">Cytoplasm</keyword>
<dbReference type="SMART" id="SM00358">
    <property type="entry name" value="DSRM"/>
    <property type="match status" value="1"/>
</dbReference>
<dbReference type="GO" id="GO:0042802">
    <property type="term" value="F:identical protein binding"/>
    <property type="evidence" value="ECO:0007669"/>
    <property type="project" value="UniProtKB-ARBA"/>
</dbReference>
<keyword evidence="12 15" id="KW-0378">Hydrolase</keyword>